<protein>
    <recommendedName>
        <fullName evidence="2">Peptidase S9 prolyl oligopeptidase catalytic domain-containing protein</fullName>
    </recommendedName>
</protein>
<keyword evidence="1" id="KW-0378">Hydrolase</keyword>
<organism evidence="3 4">
    <name type="scientific">Rossellomorea marisflavi</name>
    <dbReference type="NCBI Taxonomy" id="189381"/>
    <lineage>
        <taxon>Bacteria</taxon>
        <taxon>Bacillati</taxon>
        <taxon>Bacillota</taxon>
        <taxon>Bacilli</taxon>
        <taxon>Bacillales</taxon>
        <taxon>Bacillaceae</taxon>
        <taxon>Rossellomorea</taxon>
    </lineage>
</organism>
<proteinExistence type="predicted"/>
<feature type="domain" description="Peptidase S9 prolyl oligopeptidase catalytic" evidence="2">
    <location>
        <begin position="377"/>
        <end position="577"/>
    </location>
</feature>
<evidence type="ECO:0000259" key="2">
    <source>
        <dbReference type="Pfam" id="PF00326"/>
    </source>
</evidence>
<evidence type="ECO:0000313" key="3">
    <source>
        <dbReference type="EMBL" id="KZE50704.1"/>
    </source>
</evidence>
<dbReference type="InterPro" id="IPR029058">
    <property type="entry name" value="AB_hydrolase_fold"/>
</dbReference>
<dbReference type="InterPro" id="IPR011042">
    <property type="entry name" value="6-blade_b-propeller_TolB-like"/>
</dbReference>
<accession>A0A165L131</accession>
<dbReference type="GO" id="GO:0006508">
    <property type="term" value="P:proteolysis"/>
    <property type="evidence" value="ECO:0007669"/>
    <property type="project" value="InterPro"/>
</dbReference>
<dbReference type="Gene3D" id="2.120.10.30">
    <property type="entry name" value="TolB, C-terminal domain"/>
    <property type="match status" value="1"/>
</dbReference>
<comment type="caution">
    <text evidence="3">The sequence shown here is derived from an EMBL/GenBank/DDBJ whole genome shotgun (WGS) entry which is preliminary data.</text>
</comment>
<dbReference type="SUPFAM" id="SSF53474">
    <property type="entry name" value="alpha/beta-Hydrolases"/>
    <property type="match status" value="1"/>
</dbReference>
<sequence>MTLIAIQDLYQTTAIACFTVDDERRRILFSTNYGGSYDVWELCLDSLETNRFTFSNQHSSSLFTYDGSVLATFDRDGDEYYQWHRVMDDGQIIPLSEDENGSTAYFASFTSQGHIYYSTNHLNPLINVMRYDAVLGTKTLVQKGEAAPIVCAAVAPDESSYVYTESYSNTHVPAYCMVDGVSQPMIPGAIGPYSTQDVLYDGGDRIYFLTDYGEDFHYLASYKPSTGLFQKELSIEGENMKGLCKVQDELILTTEKGVRDHLHRYFPEEGNCTRIDAPCDTFNQLKATSDGTLLLLGSSAHASDAIYRLSLDGRWECLTPYRVKNKRVKPVAVEYPSFDGLTIEGILYRPDEPNGVTILWPHGGPQKSERLKDRPLLQYLALNGYTIFAPNFRGSIGYGASFMKRVEGDWGVGPRLDCVAGMDWLIAEGLAEKGRIAVMGGSYGGYMSLLLSGRHPEYFCGTVDIFGISDLISYVEAAPETLKPLIVNLVGDPVGQREKLVAESPITYVEDMAGPMLVIHGKNDARVRPEESERIVGRLRERGIPVQYILLEDEGHSFSKHDNEVRVYQEIKHFLDTLL</sequence>
<dbReference type="SUPFAM" id="SSF82171">
    <property type="entry name" value="DPP6 N-terminal domain-like"/>
    <property type="match status" value="1"/>
</dbReference>
<gene>
    <name evidence="3" type="ORF">AV649_15030</name>
</gene>
<evidence type="ECO:0000313" key="4">
    <source>
        <dbReference type="Proteomes" id="UP000076510"/>
    </source>
</evidence>
<dbReference type="Gene3D" id="3.40.50.1820">
    <property type="entry name" value="alpha/beta hydrolase"/>
    <property type="match status" value="1"/>
</dbReference>
<dbReference type="AlphaFoldDB" id="A0A165L131"/>
<dbReference type="Pfam" id="PF00326">
    <property type="entry name" value="Peptidase_S9"/>
    <property type="match status" value="1"/>
</dbReference>
<reference evidence="4" key="1">
    <citation type="submission" date="2016-01" db="EMBL/GenBank/DDBJ databases">
        <title>Whole genome sequencing of Bhargavaea cecembensis T14.</title>
        <authorList>
            <person name="Hong K.W."/>
        </authorList>
    </citation>
    <scope>NUCLEOTIDE SEQUENCE [LARGE SCALE GENOMIC DNA]</scope>
    <source>
        <strain evidence="4">M19</strain>
    </source>
</reference>
<dbReference type="InterPro" id="IPR001375">
    <property type="entry name" value="Peptidase_S9_cat"/>
</dbReference>
<evidence type="ECO:0000256" key="1">
    <source>
        <dbReference type="ARBA" id="ARBA00022801"/>
    </source>
</evidence>
<name>A0A165L131_9BACI</name>
<dbReference type="GO" id="GO:0004252">
    <property type="term" value="F:serine-type endopeptidase activity"/>
    <property type="evidence" value="ECO:0007669"/>
    <property type="project" value="TreeGrafter"/>
</dbReference>
<dbReference type="PANTHER" id="PTHR42776:SF27">
    <property type="entry name" value="DIPEPTIDYL PEPTIDASE FAMILY MEMBER 6"/>
    <property type="match status" value="1"/>
</dbReference>
<dbReference type="RefSeq" id="WP_063190776.1">
    <property type="nucleotide sequence ID" value="NZ_JBLGCT010000001.1"/>
</dbReference>
<dbReference type="Proteomes" id="UP000076510">
    <property type="component" value="Unassembled WGS sequence"/>
</dbReference>
<dbReference type="EMBL" id="LQQY01000009">
    <property type="protein sequence ID" value="KZE50704.1"/>
    <property type="molecule type" value="Genomic_DNA"/>
</dbReference>
<dbReference type="PANTHER" id="PTHR42776">
    <property type="entry name" value="SERINE PEPTIDASE S9 FAMILY MEMBER"/>
    <property type="match status" value="1"/>
</dbReference>